<feature type="transmembrane region" description="Helical" evidence="9">
    <location>
        <begin position="85"/>
        <end position="102"/>
    </location>
</feature>
<evidence type="ECO:0000256" key="5">
    <source>
        <dbReference type="ARBA" id="ARBA00022741"/>
    </source>
</evidence>
<dbReference type="PANTHER" id="PTHR24221:SF654">
    <property type="entry name" value="ATP-BINDING CASSETTE SUB-FAMILY B MEMBER 6"/>
    <property type="match status" value="1"/>
</dbReference>
<dbReference type="Gene3D" id="3.40.50.300">
    <property type="entry name" value="P-loop containing nucleotide triphosphate hydrolases"/>
    <property type="match status" value="1"/>
</dbReference>
<evidence type="ECO:0000256" key="2">
    <source>
        <dbReference type="ARBA" id="ARBA00022448"/>
    </source>
</evidence>
<evidence type="ECO:0000256" key="1">
    <source>
        <dbReference type="ARBA" id="ARBA00004651"/>
    </source>
</evidence>
<evidence type="ECO:0000256" key="8">
    <source>
        <dbReference type="ARBA" id="ARBA00023136"/>
    </source>
</evidence>
<dbReference type="PROSITE" id="PS50893">
    <property type="entry name" value="ABC_TRANSPORTER_2"/>
    <property type="match status" value="1"/>
</dbReference>
<keyword evidence="8 9" id="KW-0472">Membrane</keyword>
<reference evidence="12" key="1">
    <citation type="submission" date="2018-05" db="EMBL/GenBank/DDBJ databases">
        <authorList>
            <person name="Lanie J.A."/>
            <person name="Ng W.-L."/>
            <person name="Kazmierczak K.M."/>
            <person name="Andrzejewski T.M."/>
            <person name="Davidsen T.M."/>
            <person name="Wayne K.J."/>
            <person name="Tettelin H."/>
            <person name="Glass J.I."/>
            <person name="Rusch D."/>
            <person name="Podicherti R."/>
            <person name="Tsui H.-C.T."/>
            <person name="Winkler M.E."/>
        </authorList>
    </citation>
    <scope>NUCLEOTIDE SEQUENCE</scope>
</reference>
<feature type="domain" description="ABC transporter" evidence="10">
    <location>
        <begin position="261"/>
        <end position="489"/>
    </location>
</feature>
<dbReference type="PANTHER" id="PTHR24221">
    <property type="entry name" value="ATP-BINDING CASSETTE SUB-FAMILY B"/>
    <property type="match status" value="1"/>
</dbReference>
<keyword evidence="6" id="KW-0067">ATP-binding</keyword>
<proteinExistence type="predicted"/>
<dbReference type="EMBL" id="UINC01056657">
    <property type="protein sequence ID" value="SVB76940.1"/>
    <property type="molecule type" value="Genomic_DNA"/>
</dbReference>
<dbReference type="SMART" id="SM00382">
    <property type="entry name" value="AAA"/>
    <property type="match status" value="1"/>
</dbReference>
<dbReference type="FunFam" id="3.40.50.300:FF:000299">
    <property type="entry name" value="ABC transporter ATP-binding protein/permease"/>
    <property type="match status" value="1"/>
</dbReference>
<feature type="non-terminal residue" evidence="12">
    <location>
        <position position="489"/>
    </location>
</feature>
<comment type="subcellular location">
    <subcellularLocation>
        <location evidence="1">Cell membrane</location>
        <topology evidence="1">Multi-pass membrane protein</topology>
    </subcellularLocation>
</comment>
<keyword evidence="5" id="KW-0547">Nucleotide-binding</keyword>
<dbReference type="InterPro" id="IPR003439">
    <property type="entry name" value="ABC_transporter-like_ATP-bd"/>
</dbReference>
<dbReference type="InterPro" id="IPR027417">
    <property type="entry name" value="P-loop_NTPase"/>
</dbReference>
<gene>
    <name evidence="12" type="ORF">METZ01_LOCUS229794</name>
</gene>
<name>A0A382GP80_9ZZZZ</name>
<dbReference type="InterPro" id="IPR003593">
    <property type="entry name" value="AAA+_ATPase"/>
</dbReference>
<evidence type="ECO:0000259" key="10">
    <source>
        <dbReference type="PROSITE" id="PS50893"/>
    </source>
</evidence>
<dbReference type="SUPFAM" id="SSF52540">
    <property type="entry name" value="P-loop containing nucleoside triphosphate hydrolases"/>
    <property type="match status" value="1"/>
</dbReference>
<evidence type="ECO:0000313" key="12">
    <source>
        <dbReference type="EMBL" id="SVB76940.1"/>
    </source>
</evidence>
<dbReference type="InterPro" id="IPR036640">
    <property type="entry name" value="ABC1_TM_sf"/>
</dbReference>
<organism evidence="12">
    <name type="scientific">marine metagenome</name>
    <dbReference type="NCBI Taxonomy" id="408172"/>
    <lineage>
        <taxon>unclassified sequences</taxon>
        <taxon>metagenomes</taxon>
        <taxon>ecological metagenomes</taxon>
    </lineage>
</organism>
<dbReference type="InterPro" id="IPR017871">
    <property type="entry name" value="ABC_transporter-like_CS"/>
</dbReference>
<keyword evidence="3" id="KW-1003">Cell membrane</keyword>
<evidence type="ECO:0000256" key="4">
    <source>
        <dbReference type="ARBA" id="ARBA00022692"/>
    </source>
</evidence>
<evidence type="ECO:0000256" key="6">
    <source>
        <dbReference type="ARBA" id="ARBA00022840"/>
    </source>
</evidence>
<dbReference type="GO" id="GO:0005886">
    <property type="term" value="C:plasma membrane"/>
    <property type="evidence" value="ECO:0007669"/>
    <property type="project" value="UniProtKB-SubCell"/>
</dbReference>
<dbReference type="AlphaFoldDB" id="A0A382GP80"/>
<dbReference type="PROSITE" id="PS50929">
    <property type="entry name" value="ABC_TM1F"/>
    <property type="match status" value="1"/>
</dbReference>
<accession>A0A382GP80</accession>
<dbReference type="InterPro" id="IPR039421">
    <property type="entry name" value="Type_1_exporter"/>
</dbReference>
<dbReference type="GO" id="GO:0034040">
    <property type="term" value="F:ATPase-coupled lipid transmembrane transporter activity"/>
    <property type="evidence" value="ECO:0007669"/>
    <property type="project" value="TreeGrafter"/>
</dbReference>
<dbReference type="PROSITE" id="PS00211">
    <property type="entry name" value="ABC_TRANSPORTER_1"/>
    <property type="match status" value="1"/>
</dbReference>
<dbReference type="Gene3D" id="1.20.1560.10">
    <property type="entry name" value="ABC transporter type 1, transmembrane domain"/>
    <property type="match status" value="1"/>
</dbReference>
<evidence type="ECO:0000256" key="7">
    <source>
        <dbReference type="ARBA" id="ARBA00022989"/>
    </source>
</evidence>
<dbReference type="InterPro" id="IPR011527">
    <property type="entry name" value="ABC1_TM_dom"/>
</dbReference>
<dbReference type="Pfam" id="PF00664">
    <property type="entry name" value="ABC_membrane"/>
    <property type="match status" value="1"/>
</dbReference>
<feature type="transmembrane region" description="Helical" evidence="9">
    <location>
        <begin position="170"/>
        <end position="189"/>
    </location>
</feature>
<dbReference type="GO" id="GO:0140359">
    <property type="term" value="F:ABC-type transporter activity"/>
    <property type="evidence" value="ECO:0007669"/>
    <property type="project" value="InterPro"/>
</dbReference>
<feature type="non-terminal residue" evidence="12">
    <location>
        <position position="1"/>
    </location>
</feature>
<dbReference type="GO" id="GO:0016887">
    <property type="term" value="F:ATP hydrolysis activity"/>
    <property type="evidence" value="ECO:0007669"/>
    <property type="project" value="InterPro"/>
</dbReference>
<evidence type="ECO:0000256" key="9">
    <source>
        <dbReference type="SAM" id="Phobius"/>
    </source>
</evidence>
<keyword evidence="4 9" id="KW-0812">Transmembrane</keyword>
<feature type="domain" description="ABC transmembrane type-1" evidence="11">
    <location>
        <begin position="1"/>
        <end position="185"/>
    </location>
</feature>
<dbReference type="GO" id="GO:0005524">
    <property type="term" value="F:ATP binding"/>
    <property type="evidence" value="ECO:0007669"/>
    <property type="project" value="UniProtKB-KW"/>
</dbReference>
<evidence type="ECO:0000256" key="3">
    <source>
        <dbReference type="ARBA" id="ARBA00022475"/>
    </source>
</evidence>
<sequence length="489" mass="52682">VVWSTTRFAVSVGSDLSAEAYERTLYQPYATHISRNTSEVTSGVVHKVEAIVGGMLSPLLVAAGSLFTMVMVTTALILIDPVVAMIALGAFGGGYVVITRVLRERMVRNSRRIAQEQTRVVKAIQEGIGGIRDVLIDGTQRVFLDEFRSSDRRMRHALGSNIVIQQTPRVLMEGVAILLISVLAVALSGRSGGLSEALPVLGALALGGQRLLPLYQQSYTAIVSVLGNRALLVTALEILEQPMPATYGLPIPPPLGITTELECRRLRFQYTAHGPWVIDDLDLTIPVGTHVGLVGATGCGKSTLLDLLMGLLAPSQGGVLVDGQRLEGDRLRAWQRSIAHVPQHIFLTDASLSENIAFGVPGEAIEMDRVREAARRAMIAEFIEAEPAGYATVVGERGIRLSGGQRQRIGIARALYKQASVLIFDEATSALDNTTERSVINSLSDLDREVTVVLVAHRLSTLEDCDVIVEMRDGRIVGSGAFEDLMSTS</sequence>
<keyword evidence="7 9" id="KW-1133">Transmembrane helix</keyword>
<dbReference type="Pfam" id="PF00005">
    <property type="entry name" value="ABC_tran"/>
    <property type="match status" value="1"/>
</dbReference>
<feature type="transmembrane region" description="Helical" evidence="9">
    <location>
        <begin position="59"/>
        <end position="79"/>
    </location>
</feature>
<evidence type="ECO:0008006" key="13">
    <source>
        <dbReference type="Google" id="ProtNLM"/>
    </source>
</evidence>
<evidence type="ECO:0000259" key="11">
    <source>
        <dbReference type="PROSITE" id="PS50929"/>
    </source>
</evidence>
<dbReference type="SUPFAM" id="SSF90123">
    <property type="entry name" value="ABC transporter transmembrane region"/>
    <property type="match status" value="1"/>
</dbReference>
<keyword evidence="2" id="KW-0813">Transport</keyword>
<protein>
    <recommendedName>
        <fullName evidence="13">ABC transporter ATP-binding protein</fullName>
    </recommendedName>
</protein>